<dbReference type="AlphaFoldDB" id="A0A6A6UVI0"/>
<accession>A0A6A6UVI0</accession>
<gene>
    <name evidence="3" type="ORF">M011DRAFT_472403</name>
</gene>
<evidence type="ECO:0000313" key="4">
    <source>
        <dbReference type="Proteomes" id="UP000799440"/>
    </source>
</evidence>
<dbReference type="InterPro" id="IPR050523">
    <property type="entry name" value="AKR_Detox_Biosynth"/>
</dbReference>
<dbReference type="InterPro" id="IPR020471">
    <property type="entry name" value="AKR"/>
</dbReference>
<dbReference type="Pfam" id="PF00248">
    <property type="entry name" value="Aldo_ket_red"/>
    <property type="match status" value="1"/>
</dbReference>
<name>A0A6A6UVI0_9PLEO</name>
<dbReference type="EMBL" id="MU006612">
    <property type="protein sequence ID" value="KAF2742272.1"/>
    <property type="molecule type" value="Genomic_DNA"/>
</dbReference>
<evidence type="ECO:0000259" key="2">
    <source>
        <dbReference type="Pfam" id="PF00248"/>
    </source>
</evidence>
<keyword evidence="4" id="KW-1185">Reference proteome</keyword>
<protein>
    <submittedName>
        <fullName evidence="3">Aldo/keto reductase</fullName>
    </submittedName>
</protein>
<dbReference type="PRINTS" id="PR00069">
    <property type="entry name" value="ALDKETRDTASE"/>
</dbReference>
<dbReference type="OrthoDB" id="1659429at2759"/>
<dbReference type="InterPro" id="IPR023210">
    <property type="entry name" value="NADP_OxRdtase_dom"/>
</dbReference>
<organism evidence="3 4">
    <name type="scientific">Sporormia fimetaria CBS 119925</name>
    <dbReference type="NCBI Taxonomy" id="1340428"/>
    <lineage>
        <taxon>Eukaryota</taxon>
        <taxon>Fungi</taxon>
        <taxon>Dikarya</taxon>
        <taxon>Ascomycota</taxon>
        <taxon>Pezizomycotina</taxon>
        <taxon>Dothideomycetes</taxon>
        <taxon>Pleosporomycetidae</taxon>
        <taxon>Pleosporales</taxon>
        <taxon>Sporormiaceae</taxon>
        <taxon>Sporormia</taxon>
    </lineage>
</organism>
<feature type="domain" description="NADP-dependent oxidoreductase" evidence="2">
    <location>
        <begin position="68"/>
        <end position="359"/>
    </location>
</feature>
<evidence type="ECO:0000313" key="3">
    <source>
        <dbReference type="EMBL" id="KAF2742272.1"/>
    </source>
</evidence>
<dbReference type="PANTHER" id="PTHR43364">
    <property type="entry name" value="NADH-SPECIFIC METHYLGLYOXAL REDUCTASE-RELATED"/>
    <property type="match status" value="1"/>
</dbReference>
<dbReference type="PANTHER" id="PTHR43364:SF4">
    <property type="entry name" value="NAD(P)-LINKED OXIDOREDUCTASE SUPERFAMILY PROTEIN"/>
    <property type="match status" value="1"/>
</dbReference>
<evidence type="ECO:0000256" key="1">
    <source>
        <dbReference type="ARBA" id="ARBA00023002"/>
    </source>
</evidence>
<reference evidence="3" key="1">
    <citation type="journal article" date="2020" name="Stud. Mycol.">
        <title>101 Dothideomycetes genomes: a test case for predicting lifestyles and emergence of pathogens.</title>
        <authorList>
            <person name="Haridas S."/>
            <person name="Albert R."/>
            <person name="Binder M."/>
            <person name="Bloem J."/>
            <person name="Labutti K."/>
            <person name="Salamov A."/>
            <person name="Andreopoulos B."/>
            <person name="Baker S."/>
            <person name="Barry K."/>
            <person name="Bills G."/>
            <person name="Bluhm B."/>
            <person name="Cannon C."/>
            <person name="Castanera R."/>
            <person name="Culley D."/>
            <person name="Daum C."/>
            <person name="Ezra D."/>
            <person name="Gonzalez J."/>
            <person name="Henrissat B."/>
            <person name="Kuo A."/>
            <person name="Liang C."/>
            <person name="Lipzen A."/>
            <person name="Lutzoni F."/>
            <person name="Magnuson J."/>
            <person name="Mondo S."/>
            <person name="Nolan M."/>
            <person name="Ohm R."/>
            <person name="Pangilinan J."/>
            <person name="Park H.-J."/>
            <person name="Ramirez L."/>
            <person name="Alfaro M."/>
            <person name="Sun H."/>
            <person name="Tritt A."/>
            <person name="Yoshinaga Y."/>
            <person name="Zwiers L.-H."/>
            <person name="Turgeon B."/>
            <person name="Goodwin S."/>
            <person name="Spatafora J."/>
            <person name="Crous P."/>
            <person name="Grigoriev I."/>
        </authorList>
    </citation>
    <scope>NUCLEOTIDE SEQUENCE</scope>
    <source>
        <strain evidence="3">CBS 119925</strain>
    </source>
</reference>
<keyword evidence="1" id="KW-0560">Oxidoreductase</keyword>
<dbReference type="Proteomes" id="UP000799440">
    <property type="component" value="Unassembled WGS sequence"/>
</dbReference>
<proteinExistence type="predicted"/>
<dbReference type="SUPFAM" id="SSF51430">
    <property type="entry name" value="NAD(P)-linked oxidoreductase"/>
    <property type="match status" value="1"/>
</dbReference>
<dbReference type="CDD" id="cd19093">
    <property type="entry name" value="AKR_AtPLR-like"/>
    <property type="match status" value="1"/>
</dbReference>
<dbReference type="Gene3D" id="3.20.20.100">
    <property type="entry name" value="NADP-dependent oxidoreductase domain"/>
    <property type="match status" value="1"/>
</dbReference>
<dbReference type="GO" id="GO:0016491">
    <property type="term" value="F:oxidoreductase activity"/>
    <property type="evidence" value="ECO:0007669"/>
    <property type="project" value="UniProtKB-KW"/>
</dbReference>
<dbReference type="InterPro" id="IPR036812">
    <property type="entry name" value="NAD(P)_OxRdtase_dom_sf"/>
</dbReference>
<sequence>MQHVLQAGLASGMSAVSGIHSGSGQHNKPKPVDPSFDGLAAVMPSDWKPTGQNRITYKGKNGDVHASPLCIGAWSWGDTSTWNWKSEEEPAAEAAWRYCLSQGVNFIDTAQVYGTGMSETICGRFFKGLKREDFVIQTKFYVVPQMKDILHPTDAPVKKLETSLKNMGLEYVDIYMVHGPIHIQSIERIAKGMAKCVELGMAKCIAVANYDTEDMIKMQEELAKYGVPLAANQCEFSVLRRQPELSGLLKACKERGIVFQSYSSLGQGRLTGKYTKDHQPPKEYRFSSYDMKDVEPVVDVLKRIADAHNVSTAAVALNYNMCKGITPLVGIRKEEQAVSNCQALGWRLSNEEIQEIDAVSFEGHTTKLWQQG</sequence>